<dbReference type="EMBL" id="FOFG01000009">
    <property type="protein sequence ID" value="SEQ94392.1"/>
    <property type="molecule type" value="Genomic_DNA"/>
</dbReference>
<keyword evidence="4" id="KW-1185">Reference proteome</keyword>
<dbReference type="SUPFAM" id="SSF52499">
    <property type="entry name" value="Isochorismatase-like hydrolases"/>
    <property type="match status" value="1"/>
</dbReference>
<evidence type="ECO:0000259" key="2">
    <source>
        <dbReference type="Pfam" id="PF00857"/>
    </source>
</evidence>
<reference evidence="3 4" key="1">
    <citation type="submission" date="2016-10" db="EMBL/GenBank/DDBJ databases">
        <authorList>
            <person name="de Groot N.N."/>
        </authorList>
    </citation>
    <scope>NUCLEOTIDE SEQUENCE [LARGE SCALE GENOMIC DNA]</scope>
    <source>
        <strain evidence="3 4">A52C2</strain>
    </source>
</reference>
<dbReference type="PANTHER" id="PTHR43540:SF6">
    <property type="entry name" value="ISOCHORISMATASE-LIKE DOMAIN-CONTAINING PROTEIN"/>
    <property type="match status" value="1"/>
</dbReference>
<dbReference type="Proteomes" id="UP000199647">
    <property type="component" value="Unassembled WGS sequence"/>
</dbReference>
<dbReference type="OrthoDB" id="8477867at2"/>
<sequence>MSEASSIPWRFDRNRAALIVVDMQRDFVEEGAIMEVAMARRAIPTMARVVEACRGAGIPVIYTRHVLHDEFDISPLEAAYQPRLKTSGMRAGTPGVEIVPELAPLPRDVIVTKHRYDAFHDTQLETVLRNIRGERQVDTLVIIGTVTSVCCESTARSAFMRDYKVAFISDANGGFDEASHNASCDILGRVFARVMRCDEFLGEM</sequence>
<dbReference type="InterPro" id="IPR050272">
    <property type="entry name" value="Isochorismatase-like_hydrls"/>
</dbReference>
<keyword evidence="1 3" id="KW-0378">Hydrolase</keyword>
<dbReference type="AlphaFoldDB" id="A0A1H9K5Q4"/>
<dbReference type="RefSeq" id="WP_092497162.1">
    <property type="nucleotide sequence ID" value="NZ_FOFG01000009.1"/>
</dbReference>
<dbReference type="Pfam" id="PF00857">
    <property type="entry name" value="Isochorismatase"/>
    <property type="match status" value="1"/>
</dbReference>
<accession>A0A1H9K5Q4</accession>
<dbReference type="Gene3D" id="3.40.50.850">
    <property type="entry name" value="Isochorismatase-like"/>
    <property type="match status" value="1"/>
</dbReference>
<dbReference type="GO" id="GO:0016787">
    <property type="term" value="F:hydrolase activity"/>
    <property type="evidence" value="ECO:0007669"/>
    <property type="project" value="UniProtKB-KW"/>
</dbReference>
<organism evidence="3 4">
    <name type="scientific">Faunimonas pinastri</name>
    <dbReference type="NCBI Taxonomy" id="1855383"/>
    <lineage>
        <taxon>Bacteria</taxon>
        <taxon>Pseudomonadati</taxon>
        <taxon>Pseudomonadota</taxon>
        <taxon>Alphaproteobacteria</taxon>
        <taxon>Hyphomicrobiales</taxon>
        <taxon>Afifellaceae</taxon>
        <taxon>Faunimonas</taxon>
    </lineage>
</organism>
<protein>
    <submittedName>
        <fullName evidence="3">Ureidoacrylate peracid hydrolase</fullName>
    </submittedName>
</protein>
<evidence type="ECO:0000256" key="1">
    <source>
        <dbReference type="ARBA" id="ARBA00022801"/>
    </source>
</evidence>
<dbReference type="InterPro" id="IPR036380">
    <property type="entry name" value="Isochorismatase-like_sf"/>
</dbReference>
<dbReference type="STRING" id="1855383.SAMN05216548_10988"/>
<evidence type="ECO:0000313" key="3">
    <source>
        <dbReference type="EMBL" id="SEQ94392.1"/>
    </source>
</evidence>
<name>A0A1H9K5Q4_9HYPH</name>
<dbReference type="CDD" id="cd00431">
    <property type="entry name" value="cysteine_hydrolases"/>
    <property type="match status" value="1"/>
</dbReference>
<dbReference type="InterPro" id="IPR000868">
    <property type="entry name" value="Isochorismatase-like_dom"/>
</dbReference>
<gene>
    <name evidence="3" type="ORF">SAMN05216548_10988</name>
</gene>
<feature type="domain" description="Isochorismatase-like" evidence="2">
    <location>
        <begin position="16"/>
        <end position="196"/>
    </location>
</feature>
<evidence type="ECO:0000313" key="4">
    <source>
        <dbReference type="Proteomes" id="UP000199647"/>
    </source>
</evidence>
<dbReference type="PANTHER" id="PTHR43540">
    <property type="entry name" value="PEROXYUREIDOACRYLATE/UREIDOACRYLATE AMIDOHYDROLASE-RELATED"/>
    <property type="match status" value="1"/>
</dbReference>
<proteinExistence type="predicted"/>